<dbReference type="SUPFAM" id="SSF57756">
    <property type="entry name" value="Retrovirus zinc finger-like domains"/>
    <property type="match status" value="1"/>
</dbReference>
<evidence type="ECO:0000256" key="1">
    <source>
        <dbReference type="PROSITE-ProRule" id="PRU00047"/>
    </source>
</evidence>
<dbReference type="EMBL" id="JABCYN010000020">
    <property type="protein sequence ID" value="KAF6013649.1"/>
    <property type="molecule type" value="Genomic_DNA"/>
</dbReference>
<keyword evidence="1" id="KW-0479">Metal-binding</keyword>
<comment type="caution">
    <text evidence="3">The sequence shown here is derived from an EMBL/GenBank/DDBJ whole genome shotgun (WGS) entry which is preliminary data.</text>
</comment>
<keyword evidence="1" id="KW-0863">Zinc-finger</keyword>
<sequence length="645" mass="72047">MKSSATVYDKKRDALLKALSRINEVLTDEVVDAVRKIFQSEVGNKHRFTDVLSLVLFKEHCLVTITNHSLILNNLKDDIKTVMDSTVIEDYDVGPIQGLIEEAIVNQVLLPDDQLLNADGSVIRSMNLLLQKAQHFPFSKTYLTEFVQKNINASPERIFNKWSKINRSLGDDTGFSQSNRFILAIFAKAKGKEFNDKFEDKILHFINMHRMILDDNSLNQVYIDSYQRICDKCYLSTKVEGGSAEVNSLSKHYHGKFNNRKFHEKNRGDRKKQFRCYFCGSTDHRVAQCPKMKKAAEAAQADKTAEFILDSETTHHIVNDKHLLKKISTMKIAVNGSVGRAKTTISGNVDIGNLHLSGVLYLPSCDYNIISLVRLFKEGYDLECHYPLATISKDGVTYGHARKGRQGFLLLDNPVKPIVMNVTAENSSTGQEVVVRALTGSEAAEADSSVREKVLHGVIEDSVVEAGSPSEGADEGVNEKEIRKLHIQSGHSAVNLMFTLAGQRGLNWTKQQIYDAIHGCEICNYNAKKLHGKGHVTMSRKPGELICIDLFGPRDGKYALLMTDKATGLMYGNLIDSRSDASTAAINGLRFLINFFTSFGHHPLVLRSDNEFNTVEIQTFLNLNGMISDLTAQLVKQCQSSGQHP</sequence>
<dbReference type="PROSITE" id="PS50158">
    <property type="entry name" value="ZF_CCHC"/>
    <property type="match status" value="1"/>
</dbReference>
<gene>
    <name evidence="3" type="ORF">HII12_001630</name>
</gene>
<dbReference type="GO" id="GO:0003676">
    <property type="term" value="F:nucleic acid binding"/>
    <property type="evidence" value="ECO:0007669"/>
    <property type="project" value="InterPro"/>
</dbReference>
<dbReference type="InterPro" id="IPR036875">
    <property type="entry name" value="Znf_CCHC_sf"/>
</dbReference>
<dbReference type="Gene3D" id="3.30.420.10">
    <property type="entry name" value="Ribonuclease H-like superfamily/Ribonuclease H"/>
    <property type="match status" value="1"/>
</dbReference>
<keyword evidence="1" id="KW-0862">Zinc</keyword>
<evidence type="ECO:0000259" key="2">
    <source>
        <dbReference type="PROSITE" id="PS50158"/>
    </source>
</evidence>
<protein>
    <recommendedName>
        <fullName evidence="2">CCHC-type domain-containing protein</fullName>
    </recommendedName>
</protein>
<dbReference type="InterPro" id="IPR036397">
    <property type="entry name" value="RNaseH_sf"/>
</dbReference>
<accession>A0A8H6BLP5</accession>
<dbReference type="SMART" id="SM00343">
    <property type="entry name" value="ZnF_C2HC"/>
    <property type="match status" value="1"/>
</dbReference>
<dbReference type="GO" id="GO:0008270">
    <property type="term" value="F:zinc ion binding"/>
    <property type="evidence" value="ECO:0007669"/>
    <property type="project" value="UniProtKB-KW"/>
</dbReference>
<organism evidence="3 4">
    <name type="scientific">Dekkera bruxellensis</name>
    <name type="common">Brettanomyces custersii</name>
    <dbReference type="NCBI Taxonomy" id="5007"/>
    <lineage>
        <taxon>Eukaryota</taxon>
        <taxon>Fungi</taxon>
        <taxon>Dikarya</taxon>
        <taxon>Ascomycota</taxon>
        <taxon>Saccharomycotina</taxon>
        <taxon>Pichiomycetes</taxon>
        <taxon>Pichiales</taxon>
        <taxon>Pichiaceae</taxon>
        <taxon>Brettanomyces</taxon>
    </lineage>
</organism>
<proteinExistence type="predicted"/>
<dbReference type="Proteomes" id="UP000568158">
    <property type="component" value="Unassembled WGS sequence"/>
</dbReference>
<name>A0A8H6BLP5_DEKBR</name>
<evidence type="ECO:0000313" key="4">
    <source>
        <dbReference type="Proteomes" id="UP000568158"/>
    </source>
</evidence>
<feature type="domain" description="CCHC-type" evidence="2">
    <location>
        <begin position="275"/>
        <end position="291"/>
    </location>
</feature>
<evidence type="ECO:0000313" key="3">
    <source>
        <dbReference type="EMBL" id="KAF6013649.1"/>
    </source>
</evidence>
<dbReference type="AlphaFoldDB" id="A0A8H6BLP5"/>
<dbReference type="InterPro" id="IPR001878">
    <property type="entry name" value="Znf_CCHC"/>
</dbReference>
<reference evidence="3 4" key="1">
    <citation type="journal article" date="2020" name="Appl. Microbiol. Biotechnol.">
        <title>Targeted gene deletion in Brettanomyces bruxellensis with an expression-free CRISPR-Cas9 system.</title>
        <authorList>
            <person name="Varela C."/>
            <person name="Bartel C."/>
            <person name="Onetto C."/>
            <person name="Borneman A."/>
        </authorList>
    </citation>
    <scope>NUCLEOTIDE SEQUENCE [LARGE SCALE GENOMIC DNA]</scope>
    <source>
        <strain evidence="3 4">AWRI1613</strain>
    </source>
</reference>